<dbReference type="OrthoDB" id="211056at2157"/>
<dbReference type="AlphaFoldDB" id="A0A847U7B5"/>
<reference evidence="2" key="1">
    <citation type="submission" date="2019-12" db="EMBL/GenBank/DDBJ databases">
        <title>Whole-genome sequence of Halomicrobium mukohataei pws1.</title>
        <authorList>
            <person name="Verma D.K."/>
            <person name="Gopal K."/>
            <person name="Prasad E.S."/>
        </authorList>
    </citation>
    <scope>NUCLEOTIDE SEQUENCE</scope>
    <source>
        <strain evidence="2">Pws1</strain>
    </source>
</reference>
<accession>A0A847U7B5</accession>
<proteinExistence type="predicted"/>
<dbReference type="Proteomes" id="UP000608662">
    <property type="component" value="Unassembled WGS sequence"/>
</dbReference>
<dbReference type="InterPro" id="IPR058375">
    <property type="entry name" value="DUF8062"/>
</dbReference>
<sequence length="117" mass="13252">MALPVQRRSVNGPDDTEPPSNDPTISCRRCGREWDLGEELDAVGNQAFEQFALDHRRHTGHFPDGVATWRVECRHCPETVERIEEGGAKRWAHTHVRHTNHAVTIHGTDGTERVLEP</sequence>
<evidence type="ECO:0000313" key="3">
    <source>
        <dbReference type="Proteomes" id="UP000608662"/>
    </source>
</evidence>
<feature type="region of interest" description="Disordered" evidence="1">
    <location>
        <begin position="1"/>
        <end position="26"/>
    </location>
</feature>
<comment type="caution">
    <text evidence="2">The sequence shown here is derived from an EMBL/GenBank/DDBJ whole genome shotgun (WGS) entry which is preliminary data.</text>
</comment>
<evidence type="ECO:0000256" key="1">
    <source>
        <dbReference type="SAM" id="MobiDB-lite"/>
    </source>
</evidence>
<organism evidence="2 3">
    <name type="scientific">Halomicrobium mukohataei</name>
    <dbReference type="NCBI Taxonomy" id="57705"/>
    <lineage>
        <taxon>Archaea</taxon>
        <taxon>Methanobacteriati</taxon>
        <taxon>Methanobacteriota</taxon>
        <taxon>Stenosarchaea group</taxon>
        <taxon>Halobacteria</taxon>
        <taxon>Halobacteriales</taxon>
        <taxon>Haloarculaceae</taxon>
        <taxon>Halomicrobium</taxon>
    </lineage>
</organism>
<name>A0A847U7B5_9EURY</name>
<dbReference type="RefSeq" id="WP_170092511.1">
    <property type="nucleotide sequence ID" value="NZ_WOYG01000001.1"/>
</dbReference>
<dbReference type="EMBL" id="WOYG01000001">
    <property type="protein sequence ID" value="NLV08486.1"/>
    <property type="molecule type" value="Genomic_DNA"/>
</dbReference>
<protein>
    <submittedName>
        <fullName evidence="2">Uncharacterized protein</fullName>
    </submittedName>
</protein>
<dbReference type="Pfam" id="PF26258">
    <property type="entry name" value="DUF8062"/>
    <property type="match status" value="1"/>
</dbReference>
<gene>
    <name evidence="2" type="ORF">GOC74_00860</name>
</gene>
<evidence type="ECO:0000313" key="2">
    <source>
        <dbReference type="EMBL" id="NLV08486.1"/>
    </source>
</evidence>